<dbReference type="Proteomes" id="UP000561045">
    <property type="component" value="Unassembled WGS sequence"/>
</dbReference>
<reference evidence="2 3" key="1">
    <citation type="submission" date="2020-08" db="EMBL/GenBank/DDBJ databases">
        <title>Genomic Encyclopedia of Type Strains, Phase IV (KMG-IV): sequencing the most valuable type-strain genomes for metagenomic binning, comparative biology and taxonomic classification.</title>
        <authorList>
            <person name="Goeker M."/>
        </authorList>
    </citation>
    <scope>NUCLEOTIDE SEQUENCE [LARGE SCALE GENOMIC DNA]</scope>
    <source>
        <strain evidence="2 3">DSM 106739</strain>
    </source>
</reference>
<accession>A0A840BP66</accession>
<dbReference type="RefSeq" id="WP_183635165.1">
    <property type="nucleotide sequence ID" value="NZ_BAABLE010000005.1"/>
</dbReference>
<protein>
    <recommendedName>
        <fullName evidence="1">Pvc16 N-terminal domain-containing protein</fullName>
    </recommendedName>
</protein>
<dbReference type="InterPro" id="IPR025351">
    <property type="entry name" value="Pvc16_N"/>
</dbReference>
<dbReference type="Pfam" id="PF14065">
    <property type="entry name" value="Pvc16_N"/>
    <property type="match status" value="1"/>
</dbReference>
<dbReference type="EMBL" id="JACIET010000002">
    <property type="protein sequence ID" value="MBB4013269.1"/>
    <property type="molecule type" value="Genomic_DNA"/>
</dbReference>
<sequence length="201" mass="21958">MAGTQAIATVSKTLRGLLEEGRPAEFADIPVALLRPVDFDNGYAKVTDGTEKGFGLLLHRVTPNTARRPQTPRVAPDGTRLRPSLPVDLHYLLAVWHTDVAISQMMLGWAMRVLEDVSLLPAHLLNHYAPVAGVFGEEEGVELVCDPLAIADWLGLWDKLKPHLVIGTTYLARAVLLDSNAPLHSYGPVLERIFPFGEATP</sequence>
<dbReference type="AlphaFoldDB" id="A0A840BP66"/>
<feature type="domain" description="Pvc16 N-terminal" evidence="1">
    <location>
        <begin position="9"/>
        <end position="190"/>
    </location>
</feature>
<gene>
    <name evidence="2" type="ORF">GGR36_002615</name>
</gene>
<comment type="caution">
    <text evidence="2">The sequence shown here is derived from an EMBL/GenBank/DDBJ whole genome shotgun (WGS) entry which is preliminary data.</text>
</comment>
<evidence type="ECO:0000313" key="3">
    <source>
        <dbReference type="Proteomes" id="UP000561045"/>
    </source>
</evidence>
<evidence type="ECO:0000313" key="2">
    <source>
        <dbReference type="EMBL" id="MBB4013269.1"/>
    </source>
</evidence>
<proteinExistence type="predicted"/>
<keyword evidence="3" id="KW-1185">Reference proteome</keyword>
<name>A0A840BP66_9RHOO</name>
<organism evidence="2 3">
    <name type="scientific">Niveibacterium umoris</name>
    <dbReference type="NCBI Taxonomy" id="1193620"/>
    <lineage>
        <taxon>Bacteria</taxon>
        <taxon>Pseudomonadati</taxon>
        <taxon>Pseudomonadota</taxon>
        <taxon>Betaproteobacteria</taxon>
        <taxon>Rhodocyclales</taxon>
        <taxon>Rhodocyclaceae</taxon>
        <taxon>Niveibacterium</taxon>
    </lineage>
</organism>
<evidence type="ECO:0000259" key="1">
    <source>
        <dbReference type="Pfam" id="PF14065"/>
    </source>
</evidence>